<dbReference type="SMART" id="SM00867">
    <property type="entry name" value="YceI"/>
    <property type="match status" value="1"/>
</dbReference>
<dbReference type="KEGG" id="run:DR864_05270"/>
<evidence type="ECO:0000313" key="3">
    <source>
        <dbReference type="Proteomes" id="UP000251993"/>
    </source>
</evidence>
<organism evidence="2 3">
    <name type="scientific">Runella rosea</name>
    <dbReference type="NCBI Taxonomy" id="2259595"/>
    <lineage>
        <taxon>Bacteria</taxon>
        <taxon>Pseudomonadati</taxon>
        <taxon>Bacteroidota</taxon>
        <taxon>Cytophagia</taxon>
        <taxon>Cytophagales</taxon>
        <taxon>Spirosomataceae</taxon>
        <taxon>Runella</taxon>
    </lineage>
</organism>
<dbReference type="AlphaFoldDB" id="A0A344TEW6"/>
<dbReference type="SUPFAM" id="SSF101874">
    <property type="entry name" value="YceI-like"/>
    <property type="match status" value="1"/>
</dbReference>
<keyword evidence="3" id="KW-1185">Reference proteome</keyword>
<dbReference type="InterPro" id="IPR007372">
    <property type="entry name" value="Lipid/polyisoprenoid-bd_YceI"/>
</dbReference>
<reference evidence="2 3" key="1">
    <citation type="submission" date="2018-07" db="EMBL/GenBank/DDBJ databases">
        <title>Genome sequencing of Runella.</title>
        <authorList>
            <person name="Baek M.-G."/>
            <person name="Yi H."/>
        </authorList>
    </citation>
    <scope>NUCLEOTIDE SEQUENCE [LARGE SCALE GENOMIC DNA]</scope>
    <source>
        <strain evidence="2 3">HYN0085</strain>
    </source>
</reference>
<dbReference type="EMBL" id="CP030850">
    <property type="protein sequence ID" value="AXE17187.1"/>
    <property type="molecule type" value="Genomic_DNA"/>
</dbReference>
<gene>
    <name evidence="2" type="ORF">DR864_05270</name>
</gene>
<protein>
    <submittedName>
        <fullName evidence="2">YceI family protein</fullName>
    </submittedName>
</protein>
<feature type="domain" description="Lipid/polyisoprenoid-binding YceI-like" evidence="1">
    <location>
        <begin position="24"/>
        <end position="180"/>
    </location>
</feature>
<dbReference type="PANTHER" id="PTHR34406">
    <property type="entry name" value="PROTEIN YCEI"/>
    <property type="match status" value="1"/>
</dbReference>
<dbReference type="Pfam" id="PF04264">
    <property type="entry name" value="YceI"/>
    <property type="match status" value="1"/>
</dbReference>
<dbReference type="PANTHER" id="PTHR34406:SF1">
    <property type="entry name" value="PROTEIN YCEI"/>
    <property type="match status" value="1"/>
</dbReference>
<sequence>MKLMAVFIGFFLYFGEKTTSSNVKLFALPSQSSVSYEGFHPLHNWTAKSNAVVCVINYNPDKQEIVTVAASAKVVSFDSKNSNRDSNAMEKIEALLFPRVSFTGDSIVANAGKMTIVGNLSFHGVTKQISVNAQTSLKGNKMKVEGSFPVDLKEYNILIPSLLGTSIKEEIIVKFTFVFDVNQ</sequence>
<evidence type="ECO:0000313" key="2">
    <source>
        <dbReference type="EMBL" id="AXE17187.1"/>
    </source>
</evidence>
<dbReference type="OrthoDB" id="116832at2"/>
<dbReference type="InterPro" id="IPR036761">
    <property type="entry name" value="TTHA0802/YceI-like_sf"/>
</dbReference>
<proteinExistence type="predicted"/>
<dbReference type="Proteomes" id="UP000251993">
    <property type="component" value="Chromosome"/>
</dbReference>
<name>A0A344TEW6_9BACT</name>
<accession>A0A344TEW6</accession>
<evidence type="ECO:0000259" key="1">
    <source>
        <dbReference type="SMART" id="SM00867"/>
    </source>
</evidence>
<dbReference type="Gene3D" id="2.40.128.110">
    <property type="entry name" value="Lipid/polyisoprenoid-binding, YceI-like"/>
    <property type="match status" value="1"/>
</dbReference>